<protein>
    <submittedName>
        <fullName evidence="1">Uncharacterized protein</fullName>
    </submittedName>
</protein>
<gene>
    <name evidence="1" type="ORF">D6D01_01248</name>
</gene>
<dbReference type="AlphaFoldDB" id="A0A4S9LZG7"/>
<dbReference type="Proteomes" id="UP000306584">
    <property type="component" value="Unassembled WGS sequence"/>
</dbReference>
<dbReference type="EMBL" id="QZBD01000021">
    <property type="protein sequence ID" value="THY35477.1"/>
    <property type="molecule type" value="Genomic_DNA"/>
</dbReference>
<accession>A0A4S9LZG7</accession>
<name>A0A4S9LZG7_AURPU</name>
<organism evidence="1 2">
    <name type="scientific">Aureobasidium pullulans</name>
    <name type="common">Black yeast</name>
    <name type="synonym">Pullularia pullulans</name>
    <dbReference type="NCBI Taxonomy" id="5580"/>
    <lineage>
        <taxon>Eukaryota</taxon>
        <taxon>Fungi</taxon>
        <taxon>Dikarya</taxon>
        <taxon>Ascomycota</taxon>
        <taxon>Pezizomycotina</taxon>
        <taxon>Dothideomycetes</taxon>
        <taxon>Dothideomycetidae</taxon>
        <taxon>Dothideales</taxon>
        <taxon>Saccotheciaceae</taxon>
        <taxon>Aureobasidium</taxon>
    </lineage>
</organism>
<evidence type="ECO:0000313" key="1">
    <source>
        <dbReference type="EMBL" id="THY35477.1"/>
    </source>
</evidence>
<reference evidence="1 2" key="1">
    <citation type="submission" date="2018-10" db="EMBL/GenBank/DDBJ databases">
        <title>Fifty Aureobasidium pullulans genomes reveal a recombining polyextremotolerant generalist.</title>
        <authorList>
            <person name="Gostincar C."/>
            <person name="Turk M."/>
            <person name="Zajc J."/>
            <person name="Gunde-Cimerman N."/>
        </authorList>
    </citation>
    <scope>NUCLEOTIDE SEQUENCE [LARGE SCALE GENOMIC DNA]</scope>
    <source>
        <strain evidence="1 2">EXF-6604</strain>
    </source>
</reference>
<sequence>MSGGEKKEEVSTVSQDESNTQKFLNLFRLSFKIHTLYHFDFQLTTIDFSDVDVAVARKEAYQNLEGNLTNRRVQTNQSGAGSQMRKETTTPAPASCLLILPYSISSHQFCLPSTIAAMV</sequence>
<evidence type="ECO:0000313" key="2">
    <source>
        <dbReference type="Proteomes" id="UP000306584"/>
    </source>
</evidence>
<proteinExistence type="predicted"/>
<comment type="caution">
    <text evidence="1">The sequence shown here is derived from an EMBL/GenBank/DDBJ whole genome shotgun (WGS) entry which is preliminary data.</text>
</comment>